<gene>
    <name evidence="2" type="ORF">D0Y50_12135</name>
</gene>
<dbReference type="KEGG" id="salm:D0Y50_12135"/>
<dbReference type="AlphaFoldDB" id="A0A346NNC5"/>
<sequence length="171" mass="19972">MNNDERIKFLSKNISVYENPRVKEILRSAEHNPLNLIREFCLGHYRGEDNPELKALTADFMFDLLLKLSSCEKQSRSEFDQNERIKFSEQKKTLARAFGLSPHVKNEGLRGKVHHHYRMNRIKKELSQDDAKALALQECGLSEDSGKNYFSGKNTMRNLEKEVKDAKQNWE</sequence>
<dbReference type="Proteomes" id="UP000262073">
    <property type="component" value="Chromosome"/>
</dbReference>
<evidence type="ECO:0000313" key="3">
    <source>
        <dbReference type="Proteomes" id="UP000262073"/>
    </source>
</evidence>
<organism evidence="2 3">
    <name type="scientific">Salinimonas sediminis</name>
    <dbReference type="NCBI Taxonomy" id="2303538"/>
    <lineage>
        <taxon>Bacteria</taxon>
        <taxon>Pseudomonadati</taxon>
        <taxon>Pseudomonadota</taxon>
        <taxon>Gammaproteobacteria</taxon>
        <taxon>Alteromonadales</taxon>
        <taxon>Alteromonadaceae</taxon>
        <taxon>Alteromonas/Salinimonas group</taxon>
        <taxon>Salinimonas</taxon>
    </lineage>
</organism>
<name>A0A346NNC5_9ALTE</name>
<evidence type="ECO:0000256" key="1">
    <source>
        <dbReference type="SAM" id="MobiDB-lite"/>
    </source>
</evidence>
<dbReference type="EMBL" id="CP031769">
    <property type="protein sequence ID" value="AXR07032.1"/>
    <property type="molecule type" value="Genomic_DNA"/>
</dbReference>
<evidence type="ECO:0000313" key="2">
    <source>
        <dbReference type="EMBL" id="AXR07032.1"/>
    </source>
</evidence>
<proteinExistence type="predicted"/>
<feature type="compositionally biased region" description="Basic and acidic residues" evidence="1">
    <location>
        <begin position="158"/>
        <end position="171"/>
    </location>
</feature>
<accession>A0A346NNC5</accession>
<feature type="region of interest" description="Disordered" evidence="1">
    <location>
        <begin position="150"/>
        <end position="171"/>
    </location>
</feature>
<protein>
    <submittedName>
        <fullName evidence="2">Uncharacterized protein</fullName>
    </submittedName>
</protein>
<reference evidence="2 3" key="1">
    <citation type="submission" date="2018-08" db="EMBL/GenBank/DDBJ databases">
        <title>Salinimonas sediminis sp. nov., a piezophilic bacterium isolated from a deep-sea sediment sample from the New Britain Trench.</title>
        <authorList>
            <person name="Cao J."/>
        </authorList>
    </citation>
    <scope>NUCLEOTIDE SEQUENCE [LARGE SCALE GENOMIC DNA]</scope>
    <source>
        <strain evidence="2 3">N102</strain>
    </source>
</reference>
<keyword evidence="3" id="KW-1185">Reference proteome</keyword>
<dbReference type="RefSeq" id="WP_117317191.1">
    <property type="nucleotide sequence ID" value="NZ_CP031769.1"/>
</dbReference>